<keyword evidence="11" id="KW-1185">Reference proteome</keyword>
<dbReference type="SUPFAM" id="SSF57667">
    <property type="entry name" value="beta-beta-alpha zinc fingers"/>
    <property type="match status" value="1"/>
</dbReference>
<dbReference type="FunFam" id="3.30.160.60:FF:002343">
    <property type="entry name" value="Zinc finger protein 33A"/>
    <property type="match status" value="1"/>
</dbReference>
<evidence type="ECO:0000256" key="2">
    <source>
        <dbReference type="ARBA" id="ARBA00022723"/>
    </source>
</evidence>
<accession>A0A1G4MDB9</accession>
<feature type="region of interest" description="Disordered" evidence="8">
    <location>
        <begin position="748"/>
        <end position="776"/>
    </location>
</feature>
<dbReference type="GO" id="GO:0000785">
    <property type="term" value="C:chromatin"/>
    <property type="evidence" value="ECO:0007669"/>
    <property type="project" value="TreeGrafter"/>
</dbReference>
<feature type="compositionally biased region" description="Polar residues" evidence="8">
    <location>
        <begin position="748"/>
        <end position="772"/>
    </location>
</feature>
<keyword evidence="6" id="KW-0539">Nucleus</keyword>
<evidence type="ECO:0000256" key="5">
    <source>
        <dbReference type="ARBA" id="ARBA00022833"/>
    </source>
</evidence>
<organism evidence="10 11">
    <name type="scientific">Lachancea fermentati</name>
    <name type="common">Zygosaccharomyces fermentati</name>
    <dbReference type="NCBI Taxonomy" id="4955"/>
    <lineage>
        <taxon>Eukaryota</taxon>
        <taxon>Fungi</taxon>
        <taxon>Dikarya</taxon>
        <taxon>Ascomycota</taxon>
        <taxon>Saccharomycotina</taxon>
        <taxon>Saccharomycetes</taxon>
        <taxon>Saccharomycetales</taxon>
        <taxon>Saccharomycetaceae</taxon>
        <taxon>Lachancea</taxon>
    </lineage>
</organism>
<feature type="region of interest" description="Disordered" evidence="8">
    <location>
        <begin position="127"/>
        <end position="173"/>
    </location>
</feature>
<proteinExistence type="predicted"/>
<keyword evidence="3" id="KW-0677">Repeat</keyword>
<protein>
    <submittedName>
        <fullName evidence="10">LAFE_0E06964g1_1</fullName>
    </submittedName>
</protein>
<dbReference type="InterPro" id="IPR013087">
    <property type="entry name" value="Znf_C2H2_type"/>
</dbReference>
<keyword evidence="4 7" id="KW-0863">Zinc-finger</keyword>
<reference evidence="11" key="1">
    <citation type="submission" date="2016-03" db="EMBL/GenBank/DDBJ databases">
        <authorList>
            <person name="Devillers H."/>
        </authorList>
    </citation>
    <scope>NUCLEOTIDE SEQUENCE [LARGE SCALE GENOMIC DNA]</scope>
</reference>
<dbReference type="Proteomes" id="UP000190831">
    <property type="component" value="Chromosome E"/>
</dbReference>
<dbReference type="GO" id="GO:0000978">
    <property type="term" value="F:RNA polymerase II cis-regulatory region sequence-specific DNA binding"/>
    <property type="evidence" value="ECO:0007669"/>
    <property type="project" value="InterPro"/>
</dbReference>
<sequence length="897" mass="101126">MAASQKKYICSFCAKAFSRSEHRARHERSHTGVKPFTCTVCSHSFVRRDLLQRHIRTVHRSLLCRACDRPARAAGEGDSPLSVAAKTEHRGCLGGCPHGLLTSAADAGPVESDCLQDQIVNSMIEVSHEGSGHGAGRRPSRSDRASCSPSGMSSPSASLESVPAAERAASDSDLDEQFALPDDMHSLLVDGMISKGMDRALAPHVPEWFSRGVDCIRQERLFAKGSIGTLRRSCDSHKAFQLLCDSSPLPMAVACLGSLACIHITHLEDSMHLWQCCWNYSLKKPFHQSFSALNLLVYVFVRLPRQAVQNPLDISTFYQQVLYTMVQCAAHRTWFSGQEDIWLAFDMFIDLIVASNEYSEVSMILYRWFLQQELHKGEPLSHYLNSICKNALFHTPSNVTKVIVKSLLCETIMKKSFHVQFQSCESLHNALIMTNRMFSEMSSQADDKLATAHFKYWKSEVILANPPQRFYNLLSQYAVPPQGLEHWELWFTTWFEFVAGCFPTHSPEKFSINSRYLFSYVFMEGKHGSPLNRIKDLKMDTSSLNNSIAICSLPLIGIFESRQWPRREYIPENAALYAIDVLLFHVKLFGSVLFLPELLRDKVEEDIIGHIEGVLENPIIQLVIYAWYRTIYQVNDKAMFIVSKSFPGTYDLENRSVEIFINHFVAHPGNPVPDATVRKGIPDILFGEENVNHFLGFHFLLYRIIINISEYMQNLLKVSQLQQETKNSLLRLLSDVKNLKSDIQFKISTRQPSKESSNSPKLLSTRSTIVQQPSPPEVADISFRAHSVDIASLGSRSESSGRSSPTLTIPDEKIILPPIKISEQHEGVSSVSRLNLNFYDKDNRLDLSQNQSSYTFQAPSHGRPSHPLFHSGKVNKPSFFTGSRIKLPPPSSLFEAS</sequence>
<dbReference type="OrthoDB" id="654211at2759"/>
<keyword evidence="2" id="KW-0479">Metal-binding</keyword>
<dbReference type="AlphaFoldDB" id="A0A1G4MDB9"/>
<dbReference type="Gene3D" id="3.30.160.60">
    <property type="entry name" value="Classic Zinc Finger"/>
    <property type="match status" value="2"/>
</dbReference>
<keyword evidence="5" id="KW-0862">Zinc</keyword>
<dbReference type="GO" id="GO:0000981">
    <property type="term" value="F:DNA-binding transcription factor activity, RNA polymerase II-specific"/>
    <property type="evidence" value="ECO:0007669"/>
    <property type="project" value="InterPro"/>
</dbReference>
<evidence type="ECO:0000256" key="7">
    <source>
        <dbReference type="PROSITE-ProRule" id="PRU00042"/>
    </source>
</evidence>
<dbReference type="PROSITE" id="PS50157">
    <property type="entry name" value="ZINC_FINGER_C2H2_2"/>
    <property type="match status" value="2"/>
</dbReference>
<gene>
    <name evidence="10" type="ORF">LAFE_0E06964G</name>
</gene>
<dbReference type="InterPro" id="IPR036236">
    <property type="entry name" value="Znf_C2H2_sf"/>
</dbReference>
<feature type="domain" description="C2H2-type" evidence="9">
    <location>
        <begin position="8"/>
        <end position="35"/>
    </location>
</feature>
<dbReference type="OMA" id="LLWETIW"/>
<dbReference type="PANTHER" id="PTHR40626:SF34">
    <property type="entry name" value="ZINC FINGER PROTEIN YGR067C"/>
    <property type="match status" value="1"/>
</dbReference>
<dbReference type="GO" id="GO:0005634">
    <property type="term" value="C:nucleus"/>
    <property type="evidence" value="ECO:0007669"/>
    <property type="project" value="UniProtKB-SubCell"/>
</dbReference>
<evidence type="ECO:0000256" key="6">
    <source>
        <dbReference type="ARBA" id="ARBA00023242"/>
    </source>
</evidence>
<dbReference type="GO" id="GO:0008270">
    <property type="term" value="F:zinc ion binding"/>
    <property type="evidence" value="ECO:0007669"/>
    <property type="project" value="UniProtKB-KW"/>
</dbReference>
<evidence type="ECO:0000259" key="9">
    <source>
        <dbReference type="PROSITE" id="PS50157"/>
    </source>
</evidence>
<feature type="domain" description="C2H2-type" evidence="9">
    <location>
        <begin position="36"/>
        <end position="59"/>
    </location>
</feature>
<dbReference type="SMART" id="SM00355">
    <property type="entry name" value="ZnF_C2H2"/>
    <property type="match status" value="2"/>
</dbReference>
<name>A0A1G4MDB9_LACFM</name>
<dbReference type="InterPro" id="IPR051059">
    <property type="entry name" value="VerF-like"/>
</dbReference>
<evidence type="ECO:0000256" key="8">
    <source>
        <dbReference type="SAM" id="MobiDB-lite"/>
    </source>
</evidence>
<evidence type="ECO:0000256" key="4">
    <source>
        <dbReference type="ARBA" id="ARBA00022771"/>
    </source>
</evidence>
<dbReference type="Pfam" id="PF00096">
    <property type="entry name" value="zf-C2H2"/>
    <property type="match status" value="1"/>
</dbReference>
<dbReference type="EMBL" id="LT598488">
    <property type="protein sequence ID" value="SCW01774.1"/>
    <property type="molecule type" value="Genomic_DNA"/>
</dbReference>
<dbReference type="PANTHER" id="PTHR40626">
    <property type="entry name" value="MIP31509P"/>
    <property type="match status" value="1"/>
</dbReference>
<dbReference type="PROSITE" id="PS00028">
    <property type="entry name" value="ZINC_FINGER_C2H2_1"/>
    <property type="match status" value="2"/>
</dbReference>
<evidence type="ECO:0000256" key="3">
    <source>
        <dbReference type="ARBA" id="ARBA00022737"/>
    </source>
</evidence>
<feature type="compositionally biased region" description="Low complexity" evidence="8">
    <location>
        <begin position="146"/>
        <end position="161"/>
    </location>
</feature>
<evidence type="ECO:0000256" key="1">
    <source>
        <dbReference type="ARBA" id="ARBA00004123"/>
    </source>
</evidence>
<evidence type="ECO:0000313" key="10">
    <source>
        <dbReference type="EMBL" id="SCW01774.1"/>
    </source>
</evidence>
<comment type="subcellular location">
    <subcellularLocation>
        <location evidence="1">Nucleus</location>
    </subcellularLocation>
</comment>
<evidence type="ECO:0000313" key="11">
    <source>
        <dbReference type="Proteomes" id="UP000190831"/>
    </source>
</evidence>